<organism evidence="4">
    <name type="scientific">marine sediment metagenome</name>
    <dbReference type="NCBI Taxonomy" id="412755"/>
    <lineage>
        <taxon>unclassified sequences</taxon>
        <taxon>metagenomes</taxon>
        <taxon>ecological metagenomes</taxon>
    </lineage>
</organism>
<feature type="domain" description="LamG-like jellyroll fold" evidence="3">
    <location>
        <begin position="287"/>
        <end position="427"/>
    </location>
</feature>
<dbReference type="SMART" id="SM00560">
    <property type="entry name" value="LamGL"/>
    <property type="match status" value="1"/>
</dbReference>
<dbReference type="InterPro" id="IPR006558">
    <property type="entry name" value="LamG-like"/>
</dbReference>
<gene>
    <name evidence="4" type="ORF">LCGC14_0467220</name>
</gene>
<dbReference type="AlphaFoldDB" id="A0A0F9SIJ5"/>
<comment type="caution">
    <text evidence="4">The sequence shown here is derived from an EMBL/GenBank/DDBJ whole genome shotgun (WGS) entry which is preliminary data.</text>
</comment>
<protein>
    <recommendedName>
        <fullName evidence="3">LamG-like jellyroll fold domain-containing protein</fullName>
    </recommendedName>
</protein>
<accession>A0A0F9SIJ5</accession>
<evidence type="ECO:0000256" key="2">
    <source>
        <dbReference type="ARBA" id="ARBA00023157"/>
    </source>
</evidence>
<name>A0A0F9SIJ5_9ZZZZ</name>
<dbReference type="SUPFAM" id="SSF49899">
    <property type="entry name" value="Concanavalin A-like lectins/glucanases"/>
    <property type="match status" value="1"/>
</dbReference>
<keyword evidence="1" id="KW-0732">Signal</keyword>
<sequence>MSNLYKPTRHDQSIALGASALYSPLTVGLVAYWRMEESAWEGSIGEVKDSSGKSGPVSQNLILNSNDLTAAGWSSSGTPIVTSTTLEDDDAGAMEGVLFTVNPIEDEDFYTMSCKVPIKGSAPSYYAGIMIWLYIGGTSIQAGITIDPYNKTITSKSTGGGTVAPYATSIEEVGTDLLVSLTLQNNGTSNTFARADYYPAVNTDGSGTWLVTAQGINTFTDMQLENSSALGPFVATTGSAITNNYNHGKAVNGVTTIAGGKLGRSGSFDGINQYLSFGLTTMLDGAKAFTINIWVKADTIPFVGGIVSGERGVFARGGLNKRTPWLWGVNAESYLRLHITTTTGGTTDGGVRTADLTQDTWHMVTFTWDGTNLIPYLDLVAGTPDTTTGNILADADIEDRIGYLNGLGYWDGMIDEVAVWNRVLDMNEIEKIHNAGLALAIV</sequence>
<reference evidence="4" key="1">
    <citation type="journal article" date="2015" name="Nature">
        <title>Complex archaea that bridge the gap between prokaryotes and eukaryotes.</title>
        <authorList>
            <person name="Spang A."/>
            <person name="Saw J.H."/>
            <person name="Jorgensen S.L."/>
            <person name="Zaremba-Niedzwiedzka K."/>
            <person name="Martijn J."/>
            <person name="Lind A.E."/>
            <person name="van Eijk R."/>
            <person name="Schleper C."/>
            <person name="Guy L."/>
            <person name="Ettema T.J."/>
        </authorList>
    </citation>
    <scope>NUCLEOTIDE SEQUENCE</scope>
</reference>
<dbReference type="Gene3D" id="2.60.120.200">
    <property type="match status" value="1"/>
</dbReference>
<dbReference type="Pfam" id="PF13385">
    <property type="entry name" value="Laminin_G_3"/>
    <property type="match status" value="1"/>
</dbReference>
<dbReference type="InterPro" id="IPR013320">
    <property type="entry name" value="ConA-like_dom_sf"/>
</dbReference>
<evidence type="ECO:0000313" key="4">
    <source>
        <dbReference type="EMBL" id="KKN66854.1"/>
    </source>
</evidence>
<keyword evidence="2" id="KW-1015">Disulfide bond</keyword>
<dbReference type="EMBL" id="LAZR01000488">
    <property type="protein sequence ID" value="KKN66854.1"/>
    <property type="molecule type" value="Genomic_DNA"/>
</dbReference>
<evidence type="ECO:0000256" key="1">
    <source>
        <dbReference type="ARBA" id="ARBA00022729"/>
    </source>
</evidence>
<evidence type="ECO:0000259" key="3">
    <source>
        <dbReference type="SMART" id="SM00560"/>
    </source>
</evidence>
<proteinExistence type="predicted"/>